<dbReference type="RefSeq" id="WP_115958636.1">
    <property type="nucleotide sequence ID" value="NZ_CBCRVL010000003.1"/>
</dbReference>
<feature type="binding site" evidence="3">
    <location>
        <position position="132"/>
    </location>
    <ligand>
        <name>a divalent metal cation</name>
        <dbReference type="ChEBI" id="CHEBI:60240"/>
    </ligand>
</feature>
<dbReference type="InterPro" id="IPR007837">
    <property type="entry name" value="DinB"/>
</dbReference>
<keyword evidence="5" id="KW-1185">Reference proteome</keyword>
<accession>A0A3D9CPD2</accession>
<sequence length="167" mass="19778">MSLKTLVSKSAQYNNWVVNKYIDWLSTKSDEQLNQETISSFPTILKTLHHIWQTQEYWWSHISENNDFDFTKTTETTSKEDIFNAIKNNSQKLVDYVESLSEEDLSKNVKVESPWFQCDFSKYEYIQHAILHGTYHRGQIVTMGRNIGITDAPMTDFNFWNIYKDDK</sequence>
<proteinExistence type="inferred from homology"/>
<evidence type="ECO:0000256" key="2">
    <source>
        <dbReference type="ARBA" id="ARBA00022723"/>
    </source>
</evidence>
<dbReference type="OrthoDB" id="9811413at2"/>
<name>A0A3D9CPD2_9FLAO</name>
<dbReference type="EMBL" id="QNUE01000005">
    <property type="protein sequence ID" value="REC67632.1"/>
    <property type="molecule type" value="Genomic_DNA"/>
</dbReference>
<organism evidence="4 5">
    <name type="scientific">Chryseobacterium flavum</name>
    <dbReference type="NCBI Taxonomy" id="415851"/>
    <lineage>
        <taxon>Bacteria</taxon>
        <taxon>Pseudomonadati</taxon>
        <taxon>Bacteroidota</taxon>
        <taxon>Flavobacteriia</taxon>
        <taxon>Flavobacteriales</taxon>
        <taxon>Weeksellaceae</taxon>
        <taxon>Chryseobacterium group</taxon>
        <taxon>Chryseobacterium</taxon>
    </lineage>
</organism>
<feature type="binding site" evidence="3">
    <location>
        <position position="50"/>
    </location>
    <ligand>
        <name>a divalent metal cation</name>
        <dbReference type="ChEBI" id="CHEBI:60240"/>
    </ligand>
</feature>
<protein>
    <submittedName>
        <fullName evidence="4">Damage-inducible protein DinB</fullName>
    </submittedName>
</protein>
<dbReference type="SUPFAM" id="SSF109854">
    <property type="entry name" value="DinB/YfiT-like putative metalloenzymes"/>
    <property type="match status" value="1"/>
</dbReference>
<reference evidence="4 5" key="1">
    <citation type="journal article" date="2007" name="Int. J. Syst. Evol. Microbiol.">
        <title>Chryseobacterium flavum sp. nov., isolated from polluted soil.</title>
        <authorList>
            <person name="Zhou Y."/>
            <person name="Dong J."/>
            <person name="Wang X."/>
            <person name="Huang X."/>
            <person name="Zhang K.Y."/>
            <person name="Zhang Y.Q."/>
            <person name="Guo Y.F."/>
            <person name="Lai R."/>
            <person name="Li W.J."/>
        </authorList>
    </citation>
    <scope>NUCLEOTIDE SEQUENCE [LARGE SCALE GENOMIC DNA]</scope>
    <source>
        <strain evidence="4 5">KCTC 12877</strain>
    </source>
</reference>
<dbReference type="PANTHER" id="PTHR37302:SF3">
    <property type="entry name" value="DAMAGE-INDUCIBLE PROTEIN DINB"/>
    <property type="match status" value="1"/>
</dbReference>
<comment type="similarity">
    <text evidence="1">Belongs to the DinB family.</text>
</comment>
<evidence type="ECO:0000256" key="3">
    <source>
        <dbReference type="PIRSR" id="PIRSR607837-1"/>
    </source>
</evidence>
<evidence type="ECO:0000313" key="4">
    <source>
        <dbReference type="EMBL" id="REC67632.1"/>
    </source>
</evidence>
<dbReference type="Gene3D" id="1.20.120.450">
    <property type="entry name" value="dinb family like domain"/>
    <property type="match status" value="1"/>
</dbReference>
<gene>
    <name evidence="4" type="ORF">DRF59_08325</name>
</gene>
<dbReference type="PANTHER" id="PTHR37302">
    <property type="entry name" value="SLR1116 PROTEIN"/>
    <property type="match status" value="1"/>
</dbReference>
<evidence type="ECO:0000256" key="1">
    <source>
        <dbReference type="ARBA" id="ARBA00008635"/>
    </source>
</evidence>
<keyword evidence="2 3" id="KW-0479">Metal-binding</keyword>
<dbReference type="InterPro" id="IPR034660">
    <property type="entry name" value="DinB/YfiT-like"/>
</dbReference>
<feature type="binding site" evidence="3">
    <location>
        <position position="136"/>
    </location>
    <ligand>
        <name>a divalent metal cation</name>
        <dbReference type="ChEBI" id="CHEBI:60240"/>
    </ligand>
</feature>
<dbReference type="AlphaFoldDB" id="A0A3D9CPD2"/>
<dbReference type="Pfam" id="PF05163">
    <property type="entry name" value="DinB"/>
    <property type="match status" value="1"/>
</dbReference>
<comment type="caution">
    <text evidence="4">The sequence shown here is derived from an EMBL/GenBank/DDBJ whole genome shotgun (WGS) entry which is preliminary data.</text>
</comment>
<dbReference type="GO" id="GO:0046872">
    <property type="term" value="F:metal ion binding"/>
    <property type="evidence" value="ECO:0007669"/>
    <property type="project" value="UniProtKB-KW"/>
</dbReference>
<evidence type="ECO:0000313" key="5">
    <source>
        <dbReference type="Proteomes" id="UP000256769"/>
    </source>
</evidence>
<dbReference type="Proteomes" id="UP000256769">
    <property type="component" value="Unassembled WGS sequence"/>
</dbReference>